<keyword evidence="3 7" id="KW-0472">Membrane</keyword>
<evidence type="ECO:0008006" key="12">
    <source>
        <dbReference type="Google" id="ProtNLM"/>
    </source>
</evidence>
<keyword evidence="11" id="KW-1185">Reference proteome</keyword>
<evidence type="ECO:0000313" key="10">
    <source>
        <dbReference type="EMBL" id="OBR65909.1"/>
    </source>
</evidence>
<evidence type="ECO:0000259" key="8">
    <source>
        <dbReference type="PROSITE" id="PS50111"/>
    </source>
</evidence>
<feature type="transmembrane region" description="Helical" evidence="7">
    <location>
        <begin position="184"/>
        <end position="203"/>
    </location>
</feature>
<feature type="domain" description="HAMP" evidence="9">
    <location>
        <begin position="205"/>
        <end position="258"/>
    </location>
</feature>
<dbReference type="InterPro" id="IPR004089">
    <property type="entry name" value="MCPsignal_dom"/>
</dbReference>
<sequence>MKWSIRKKIIAGFISVILILSLAIGISYIQLTLVDRTYSDLVNKKSALFIQVQKLNVAVIQEQASLQRFLLSGDKKALESFEDAHSRYVEIGREIGSLTLDEETRQWREELNYYQEEYYLVAKRAIALKQQNQNEAILELVNEKGEALISGFQKTAEQFSEFQQHELDDYTHIANQKVDGVKNLILLFSISSIIAGIVIATWIGNRLAKPILAVARAAGQVSGGNLTVQDVVVHSRDEVGGLAGAFNTMAHNLRKLIRHTATSAEQVSASAQELSASSEQATLGTEQVAGTMQNMAMAAEQQSRKVEEISSSMHDMYAGVLQMADQAQGTSDTAMDAYSQAVAGNDLIHSAAAQMDHINGTVTGLASIMEHLHTRSREIGSILAVITDIAAQTNLLALNAAIEAAHAGEHGAGFAVVAGEVRKLAEQSSRSAEEISTLIADIQREIGHAAASTETAAREASSGIQAVQSAGASFTQIQHSVYAVNEQIQELSGSARLMAGGAKAIVSSMDYITQIAESTVSGAQEVTASAEEQLASMEEVYASARTLSTLAEQLQEEIQHFKV</sequence>
<protein>
    <recommendedName>
        <fullName evidence="12">Chemotaxis protein</fullName>
    </recommendedName>
</protein>
<organism evidence="10 11">
    <name type="scientific">Paenibacillus oryzae</name>
    <dbReference type="NCBI Taxonomy" id="1844972"/>
    <lineage>
        <taxon>Bacteria</taxon>
        <taxon>Bacillati</taxon>
        <taxon>Bacillota</taxon>
        <taxon>Bacilli</taxon>
        <taxon>Bacillales</taxon>
        <taxon>Paenibacillaceae</taxon>
        <taxon>Paenibacillus</taxon>
    </lineage>
</organism>
<evidence type="ECO:0000256" key="6">
    <source>
        <dbReference type="PROSITE-ProRule" id="PRU00284"/>
    </source>
</evidence>
<dbReference type="SUPFAM" id="SSF58104">
    <property type="entry name" value="Methyl-accepting chemotaxis protein (MCP) signaling domain"/>
    <property type="match status" value="1"/>
</dbReference>
<dbReference type="GO" id="GO:0005886">
    <property type="term" value="C:plasma membrane"/>
    <property type="evidence" value="ECO:0007669"/>
    <property type="project" value="UniProtKB-SubCell"/>
</dbReference>
<keyword evidence="2" id="KW-1003">Cell membrane</keyword>
<evidence type="ECO:0000256" key="5">
    <source>
        <dbReference type="ARBA" id="ARBA00029447"/>
    </source>
</evidence>
<evidence type="ECO:0000256" key="7">
    <source>
        <dbReference type="SAM" id="Phobius"/>
    </source>
</evidence>
<dbReference type="SMART" id="SM00304">
    <property type="entry name" value="HAMP"/>
    <property type="match status" value="1"/>
</dbReference>
<dbReference type="CDD" id="cd06225">
    <property type="entry name" value="HAMP"/>
    <property type="match status" value="1"/>
</dbReference>
<dbReference type="PANTHER" id="PTHR32089:SF112">
    <property type="entry name" value="LYSOZYME-LIKE PROTEIN-RELATED"/>
    <property type="match status" value="1"/>
</dbReference>
<accession>A0A1A5YJY6</accession>
<evidence type="ECO:0000256" key="4">
    <source>
        <dbReference type="ARBA" id="ARBA00023224"/>
    </source>
</evidence>
<proteinExistence type="inferred from homology"/>
<comment type="subcellular location">
    <subcellularLocation>
        <location evidence="1">Cell membrane</location>
    </subcellularLocation>
</comment>
<keyword evidence="7" id="KW-0812">Transmembrane</keyword>
<keyword evidence="7" id="KW-1133">Transmembrane helix</keyword>
<dbReference type="STRING" id="1844972.A7K91_18235"/>
<dbReference type="GO" id="GO:0007165">
    <property type="term" value="P:signal transduction"/>
    <property type="evidence" value="ECO:0007669"/>
    <property type="project" value="UniProtKB-KW"/>
</dbReference>
<evidence type="ECO:0000256" key="1">
    <source>
        <dbReference type="ARBA" id="ARBA00004236"/>
    </source>
</evidence>
<dbReference type="Gene3D" id="1.10.287.950">
    <property type="entry name" value="Methyl-accepting chemotaxis protein"/>
    <property type="match status" value="1"/>
</dbReference>
<dbReference type="InterPro" id="IPR003660">
    <property type="entry name" value="HAMP_dom"/>
</dbReference>
<name>A0A1A5YJY6_9BACL</name>
<evidence type="ECO:0000256" key="2">
    <source>
        <dbReference type="ARBA" id="ARBA00022475"/>
    </source>
</evidence>
<dbReference type="AlphaFoldDB" id="A0A1A5YJY6"/>
<gene>
    <name evidence="10" type="ORF">A7K91_18235</name>
</gene>
<dbReference type="PROSITE" id="PS50111">
    <property type="entry name" value="CHEMOTAXIS_TRANSDUC_2"/>
    <property type="match status" value="1"/>
</dbReference>
<evidence type="ECO:0000259" key="9">
    <source>
        <dbReference type="PROSITE" id="PS50885"/>
    </source>
</evidence>
<dbReference type="PROSITE" id="PS50885">
    <property type="entry name" value="HAMP"/>
    <property type="match status" value="1"/>
</dbReference>
<comment type="similarity">
    <text evidence="5">Belongs to the methyl-accepting chemotaxis (MCP) protein family.</text>
</comment>
<dbReference type="PANTHER" id="PTHR32089">
    <property type="entry name" value="METHYL-ACCEPTING CHEMOTAXIS PROTEIN MCPB"/>
    <property type="match status" value="1"/>
</dbReference>
<dbReference type="RefSeq" id="WP_068682547.1">
    <property type="nucleotide sequence ID" value="NZ_LYPA01000051.1"/>
</dbReference>
<dbReference type="CDD" id="cd11386">
    <property type="entry name" value="MCP_signal"/>
    <property type="match status" value="1"/>
</dbReference>
<dbReference type="Pfam" id="PF00015">
    <property type="entry name" value="MCPsignal"/>
    <property type="match status" value="1"/>
</dbReference>
<dbReference type="EMBL" id="LYPA01000051">
    <property type="protein sequence ID" value="OBR65909.1"/>
    <property type="molecule type" value="Genomic_DNA"/>
</dbReference>
<evidence type="ECO:0000256" key="3">
    <source>
        <dbReference type="ARBA" id="ARBA00023136"/>
    </source>
</evidence>
<dbReference type="Pfam" id="PF00672">
    <property type="entry name" value="HAMP"/>
    <property type="match status" value="1"/>
</dbReference>
<reference evidence="10 11" key="1">
    <citation type="submission" date="2016-05" db="EMBL/GenBank/DDBJ databases">
        <title>Paenibacillus oryzae. sp. nov., isolated from the rice root.</title>
        <authorList>
            <person name="Zhang J."/>
            <person name="Zhang X."/>
        </authorList>
    </citation>
    <scope>NUCLEOTIDE SEQUENCE [LARGE SCALE GENOMIC DNA]</scope>
    <source>
        <strain evidence="10 11">1DrF-4</strain>
    </source>
</reference>
<comment type="caution">
    <text evidence="10">The sequence shown here is derived from an EMBL/GenBank/DDBJ whole genome shotgun (WGS) entry which is preliminary data.</text>
</comment>
<feature type="domain" description="Methyl-accepting transducer" evidence="8">
    <location>
        <begin position="277"/>
        <end position="513"/>
    </location>
</feature>
<dbReference type="Gene3D" id="6.10.340.10">
    <property type="match status" value="1"/>
</dbReference>
<dbReference type="SMART" id="SM00283">
    <property type="entry name" value="MA"/>
    <property type="match status" value="1"/>
</dbReference>
<keyword evidence="4 6" id="KW-0807">Transducer</keyword>
<evidence type="ECO:0000313" key="11">
    <source>
        <dbReference type="Proteomes" id="UP000092024"/>
    </source>
</evidence>
<dbReference type="Proteomes" id="UP000092024">
    <property type="component" value="Unassembled WGS sequence"/>
</dbReference>
<dbReference type="OrthoDB" id="107771at2"/>